<dbReference type="PROSITE" id="PS51257">
    <property type="entry name" value="PROKAR_LIPOPROTEIN"/>
    <property type="match status" value="1"/>
</dbReference>
<proteinExistence type="predicted"/>
<protein>
    <submittedName>
        <fullName evidence="1">Uncharacterized protein</fullName>
    </submittedName>
</protein>
<keyword evidence="2" id="KW-1185">Reference proteome</keyword>
<dbReference type="Proteomes" id="UP000679126">
    <property type="component" value="Unassembled WGS sequence"/>
</dbReference>
<comment type="caution">
    <text evidence="1">The sequence shown here is derived from an EMBL/GenBank/DDBJ whole genome shotgun (WGS) entry which is preliminary data.</text>
</comment>
<dbReference type="EMBL" id="JAGHKP010000005">
    <property type="protein sequence ID" value="MBO9155300.1"/>
    <property type="molecule type" value="Genomic_DNA"/>
</dbReference>
<evidence type="ECO:0000313" key="2">
    <source>
        <dbReference type="Proteomes" id="UP000679126"/>
    </source>
</evidence>
<evidence type="ECO:0000313" key="1">
    <source>
        <dbReference type="EMBL" id="MBO9155300.1"/>
    </source>
</evidence>
<name>A0ABS3YKS0_9BACT</name>
<dbReference type="RefSeq" id="WP_209148528.1">
    <property type="nucleotide sequence ID" value="NZ_JAGHKP010000005.1"/>
</dbReference>
<gene>
    <name evidence="1" type="ORF">J7I43_23940</name>
</gene>
<accession>A0ABS3YKS0</accession>
<sequence>MKKIILLSAIAFTFFGCKKEGEAGKKPVLTFKSVTMEDIPTDVHEIHYIFDLQDGDGDTEGEFFVTDIYRQDSTKYDYMLMPGLESHSGIKLKAELTLVVSDVNESNFLRLRGNNPTPTTNPDTSQLKVYIVDKAGNASDTLRLPKVAIHY</sequence>
<organism evidence="1 2">
    <name type="scientific">Chitinophaga chungangae</name>
    <dbReference type="NCBI Taxonomy" id="2821488"/>
    <lineage>
        <taxon>Bacteria</taxon>
        <taxon>Pseudomonadati</taxon>
        <taxon>Bacteroidota</taxon>
        <taxon>Chitinophagia</taxon>
        <taxon>Chitinophagales</taxon>
        <taxon>Chitinophagaceae</taxon>
        <taxon>Chitinophaga</taxon>
    </lineage>
</organism>
<reference evidence="2" key="1">
    <citation type="submission" date="2021-03" db="EMBL/GenBank/DDBJ databases">
        <title>Assistant Professor.</title>
        <authorList>
            <person name="Huq M.A."/>
        </authorList>
    </citation>
    <scope>NUCLEOTIDE SEQUENCE [LARGE SCALE GENOMIC DNA]</scope>
    <source>
        <strain evidence="2">MAH-28</strain>
    </source>
</reference>